<reference evidence="4 5" key="1">
    <citation type="submission" date="2019-08" db="EMBL/GenBank/DDBJ databases">
        <title>Lewinella sp. strain SSH13 Genome sequencing and assembly.</title>
        <authorList>
            <person name="Kim I."/>
        </authorList>
    </citation>
    <scope>NUCLEOTIDE SEQUENCE [LARGE SCALE GENOMIC DNA]</scope>
    <source>
        <strain evidence="4 5">SSH13</strain>
    </source>
</reference>
<dbReference type="Gene3D" id="2.40.50.1020">
    <property type="entry name" value="LytTr DNA-binding domain"/>
    <property type="match status" value="1"/>
</dbReference>
<evidence type="ECO:0000259" key="3">
    <source>
        <dbReference type="PROSITE" id="PS50930"/>
    </source>
</evidence>
<feature type="modified residue" description="4-aspartylphosphate" evidence="1">
    <location>
        <position position="59"/>
    </location>
</feature>
<dbReference type="Proteomes" id="UP000321907">
    <property type="component" value="Unassembled WGS sequence"/>
</dbReference>
<keyword evidence="1" id="KW-0597">Phosphoprotein</keyword>
<evidence type="ECO:0000313" key="4">
    <source>
        <dbReference type="EMBL" id="TXF89059.1"/>
    </source>
</evidence>
<dbReference type="SUPFAM" id="SSF52172">
    <property type="entry name" value="CheY-like"/>
    <property type="match status" value="1"/>
</dbReference>
<dbReference type="InterPro" id="IPR011006">
    <property type="entry name" value="CheY-like_superfamily"/>
</dbReference>
<sequence length="237" mass="26733">MSQLNSPLQILVVEDEFVTLDTLCDALNDMGYEVAGDAMTIEEAKEVLARQEVDLAILDINVRGKNKGIELGHYINKHFGIPFVYLTAYSDPATIASATDSAPYGYLIKPFSPAEIHASIKVAINRYQASAKTKENYIYLKDQGTFFRLRVEDIHYVEAFRNYVEVNTNEGKRVIRGTLKEITEKLPSRTFFQPHRSFLVNAEWVSSYKGGFLTVRGASVPVSRSGHKVVMQVFSRR</sequence>
<feature type="domain" description="Response regulatory" evidence="2">
    <location>
        <begin position="9"/>
        <end position="124"/>
    </location>
</feature>
<dbReference type="RefSeq" id="WP_147931045.1">
    <property type="nucleotide sequence ID" value="NZ_VOXD01000017.1"/>
</dbReference>
<dbReference type="SMART" id="SM00850">
    <property type="entry name" value="LytTR"/>
    <property type="match status" value="1"/>
</dbReference>
<dbReference type="PROSITE" id="PS50110">
    <property type="entry name" value="RESPONSE_REGULATORY"/>
    <property type="match status" value="1"/>
</dbReference>
<name>A0A5C7FRS6_9BACT</name>
<dbReference type="PROSITE" id="PS50930">
    <property type="entry name" value="HTH_LYTTR"/>
    <property type="match status" value="1"/>
</dbReference>
<dbReference type="Pfam" id="PF00072">
    <property type="entry name" value="Response_reg"/>
    <property type="match status" value="1"/>
</dbReference>
<keyword evidence="5" id="KW-1185">Reference proteome</keyword>
<dbReference type="PANTHER" id="PTHR37299">
    <property type="entry name" value="TRANSCRIPTIONAL REGULATOR-RELATED"/>
    <property type="match status" value="1"/>
</dbReference>
<dbReference type="InterPro" id="IPR001789">
    <property type="entry name" value="Sig_transdc_resp-reg_receiver"/>
</dbReference>
<dbReference type="PANTHER" id="PTHR37299:SF1">
    <property type="entry name" value="STAGE 0 SPORULATION PROTEIN A HOMOLOG"/>
    <property type="match status" value="1"/>
</dbReference>
<proteinExistence type="predicted"/>
<dbReference type="Gene3D" id="3.40.50.2300">
    <property type="match status" value="1"/>
</dbReference>
<dbReference type="InterPro" id="IPR046947">
    <property type="entry name" value="LytR-like"/>
</dbReference>
<dbReference type="OrthoDB" id="1646880at2"/>
<evidence type="ECO:0000256" key="1">
    <source>
        <dbReference type="PROSITE-ProRule" id="PRU00169"/>
    </source>
</evidence>
<evidence type="ECO:0000313" key="5">
    <source>
        <dbReference type="Proteomes" id="UP000321907"/>
    </source>
</evidence>
<feature type="domain" description="HTH LytTR-type" evidence="3">
    <location>
        <begin position="138"/>
        <end position="236"/>
    </location>
</feature>
<dbReference type="Pfam" id="PF04397">
    <property type="entry name" value="LytTR"/>
    <property type="match status" value="1"/>
</dbReference>
<dbReference type="AlphaFoldDB" id="A0A5C7FRS6"/>
<organism evidence="4 5">
    <name type="scientific">Neolewinella aurantiaca</name>
    <dbReference type="NCBI Taxonomy" id="2602767"/>
    <lineage>
        <taxon>Bacteria</taxon>
        <taxon>Pseudomonadati</taxon>
        <taxon>Bacteroidota</taxon>
        <taxon>Saprospiria</taxon>
        <taxon>Saprospirales</taxon>
        <taxon>Lewinellaceae</taxon>
        <taxon>Neolewinella</taxon>
    </lineage>
</organism>
<dbReference type="SMART" id="SM00448">
    <property type="entry name" value="REC"/>
    <property type="match status" value="1"/>
</dbReference>
<dbReference type="GO" id="GO:0000156">
    <property type="term" value="F:phosphorelay response regulator activity"/>
    <property type="evidence" value="ECO:0007669"/>
    <property type="project" value="InterPro"/>
</dbReference>
<dbReference type="GO" id="GO:0003677">
    <property type="term" value="F:DNA binding"/>
    <property type="evidence" value="ECO:0007669"/>
    <property type="project" value="InterPro"/>
</dbReference>
<gene>
    <name evidence="4" type="ORF">FUA23_12290</name>
</gene>
<dbReference type="InterPro" id="IPR007492">
    <property type="entry name" value="LytTR_DNA-bd_dom"/>
</dbReference>
<dbReference type="CDD" id="cd17534">
    <property type="entry name" value="REC_DC-like"/>
    <property type="match status" value="1"/>
</dbReference>
<protein>
    <submittedName>
        <fullName evidence="4">Response regulator transcription factor</fullName>
    </submittedName>
</protein>
<dbReference type="EMBL" id="VOXD01000017">
    <property type="protein sequence ID" value="TXF89059.1"/>
    <property type="molecule type" value="Genomic_DNA"/>
</dbReference>
<accession>A0A5C7FRS6</accession>
<evidence type="ECO:0000259" key="2">
    <source>
        <dbReference type="PROSITE" id="PS50110"/>
    </source>
</evidence>
<comment type="caution">
    <text evidence="4">The sequence shown here is derived from an EMBL/GenBank/DDBJ whole genome shotgun (WGS) entry which is preliminary data.</text>
</comment>